<keyword evidence="2" id="KW-1185">Reference proteome</keyword>
<accession>A0A6S6YRP7</accession>
<dbReference type="SUPFAM" id="SSF101327">
    <property type="entry name" value="YgfB-like"/>
    <property type="match status" value="1"/>
</dbReference>
<dbReference type="PANTHER" id="PTHR33747">
    <property type="entry name" value="UPF0225 PROTEIN SCO1677"/>
    <property type="match status" value="1"/>
</dbReference>
<name>A0A6S6YRP7_9PROT</name>
<protein>
    <submittedName>
        <fullName evidence="1">YecA family protein</fullName>
    </submittedName>
</protein>
<reference evidence="1 2" key="1">
    <citation type="submission" date="2020-03" db="EMBL/GenBank/DDBJ databases">
        <authorList>
            <consortium name="Genoscope - CEA"/>
            <person name="William W."/>
        </authorList>
    </citation>
    <scope>NUCLEOTIDE SEQUENCE [LARGE SCALE GENOMIC DNA]</scope>
    <source>
        <strain evidence="2">DSM 16959</strain>
    </source>
</reference>
<dbReference type="SUPFAM" id="SSF103642">
    <property type="entry name" value="Sec-C motif"/>
    <property type="match status" value="1"/>
</dbReference>
<dbReference type="InterPro" id="IPR004027">
    <property type="entry name" value="SEC_C_motif"/>
</dbReference>
<gene>
    <name evidence="1" type="ORF">DENOEST_3268</name>
</gene>
<proteinExistence type="predicted"/>
<dbReference type="Pfam" id="PF03695">
    <property type="entry name" value="UPF0149"/>
    <property type="match status" value="1"/>
</dbReference>
<evidence type="ECO:0000313" key="2">
    <source>
        <dbReference type="Proteomes" id="UP000515733"/>
    </source>
</evidence>
<organism evidence="1 2">
    <name type="scientific">Denitratisoma oestradiolicum</name>
    <dbReference type="NCBI Taxonomy" id="311182"/>
    <lineage>
        <taxon>Bacteria</taxon>
        <taxon>Pseudomonadati</taxon>
        <taxon>Pseudomonadota</taxon>
        <taxon>Betaproteobacteria</taxon>
        <taxon>Nitrosomonadales</taxon>
        <taxon>Sterolibacteriaceae</taxon>
        <taxon>Denitratisoma</taxon>
    </lineage>
</organism>
<evidence type="ECO:0000313" key="1">
    <source>
        <dbReference type="EMBL" id="CAB1370422.1"/>
    </source>
</evidence>
<dbReference type="Pfam" id="PF02810">
    <property type="entry name" value="SEC-C"/>
    <property type="match status" value="1"/>
</dbReference>
<sequence length="259" mass="28455">MHYPLPWAGLSADDIPMTSLPSTLTDLPLLSETELAELDRFLASDATPDQTMMVDAIDGYLTALSLGPVEVPTERWMPGIWGAGGAAGPRFQDAEQERHITGLILRHRSGIAAALDANPAGLNPIFDAVSYQDKAREYLDGEMWSYGFIQGISLARSAWQPLFEDQEAMEALLPIYVLGADGLTPEQRLLGNTPLKREALTRRIPVSIDALWRFWHPGHRPTARPAPTVPLRHAEARVGRNDPCPCGSGRKWKKCCGAH</sequence>
<dbReference type="Gene3D" id="1.20.120.740">
    <property type="entry name" value="YgfB uncharacterised protein family UPF0149, PF03695"/>
    <property type="match status" value="1"/>
</dbReference>
<dbReference type="InterPro" id="IPR036255">
    <property type="entry name" value="YgfB-like_sf"/>
</dbReference>
<dbReference type="KEGG" id="doe:DENOEST_3268"/>
<dbReference type="InterPro" id="IPR011978">
    <property type="entry name" value="YgfB-like"/>
</dbReference>
<dbReference type="Gene3D" id="3.10.450.50">
    <property type="match status" value="1"/>
</dbReference>
<dbReference type="NCBIfam" id="TIGR02292">
    <property type="entry name" value="ygfB_yecA"/>
    <property type="match status" value="1"/>
</dbReference>
<dbReference type="PANTHER" id="PTHR33747:SF1">
    <property type="entry name" value="ADENYLATE CYCLASE-ASSOCIATED CAP C-TERMINAL DOMAIN-CONTAINING PROTEIN"/>
    <property type="match status" value="1"/>
</dbReference>
<dbReference type="EMBL" id="LR778301">
    <property type="protein sequence ID" value="CAB1370422.1"/>
    <property type="molecule type" value="Genomic_DNA"/>
</dbReference>
<dbReference type="AlphaFoldDB" id="A0A6S6YRP7"/>
<dbReference type="Proteomes" id="UP000515733">
    <property type="component" value="Chromosome"/>
</dbReference>